<dbReference type="InterPro" id="IPR018052">
    <property type="entry name" value="Ald1_epimerase_CS"/>
</dbReference>
<dbReference type="RefSeq" id="XP_016227782.1">
    <property type="nucleotide sequence ID" value="XM_016364133.1"/>
</dbReference>
<dbReference type="GeneID" id="27317946"/>
<dbReference type="AlphaFoldDB" id="A0A0D2AB90"/>
<dbReference type="Gene3D" id="2.70.98.10">
    <property type="match status" value="1"/>
</dbReference>
<dbReference type="EMBL" id="KN847520">
    <property type="protein sequence ID" value="KIV96208.1"/>
    <property type="molecule type" value="Genomic_DNA"/>
</dbReference>
<accession>A0A0D2AB90</accession>
<reference evidence="1 2" key="1">
    <citation type="submission" date="2015-01" db="EMBL/GenBank/DDBJ databases">
        <title>The Genome Sequence of Exophiala mesophila CBS40295.</title>
        <authorList>
            <consortium name="The Broad Institute Genomics Platform"/>
            <person name="Cuomo C."/>
            <person name="de Hoog S."/>
            <person name="Gorbushina A."/>
            <person name="Stielow B."/>
            <person name="Teixiera M."/>
            <person name="Abouelleil A."/>
            <person name="Chapman S.B."/>
            <person name="Priest M."/>
            <person name="Young S.K."/>
            <person name="Wortman J."/>
            <person name="Nusbaum C."/>
            <person name="Birren B."/>
        </authorList>
    </citation>
    <scope>NUCLEOTIDE SEQUENCE [LARGE SCALE GENOMIC DNA]</scope>
    <source>
        <strain evidence="1 2">CBS 40295</strain>
    </source>
</reference>
<dbReference type="SUPFAM" id="SSF74650">
    <property type="entry name" value="Galactose mutarotase-like"/>
    <property type="match status" value="1"/>
</dbReference>
<dbReference type="InterPro" id="IPR014718">
    <property type="entry name" value="GH-type_carb-bd"/>
</dbReference>
<proteinExistence type="predicted"/>
<organism evidence="1 2">
    <name type="scientific">Exophiala mesophila</name>
    <name type="common">Black yeast-like fungus</name>
    <dbReference type="NCBI Taxonomy" id="212818"/>
    <lineage>
        <taxon>Eukaryota</taxon>
        <taxon>Fungi</taxon>
        <taxon>Dikarya</taxon>
        <taxon>Ascomycota</taxon>
        <taxon>Pezizomycotina</taxon>
        <taxon>Eurotiomycetes</taxon>
        <taxon>Chaetothyriomycetidae</taxon>
        <taxon>Chaetothyriales</taxon>
        <taxon>Herpotrichiellaceae</taxon>
        <taxon>Exophiala</taxon>
    </lineage>
</organism>
<name>A0A0D2AB90_EXOME</name>
<evidence type="ECO:0000313" key="1">
    <source>
        <dbReference type="EMBL" id="KIV96208.1"/>
    </source>
</evidence>
<dbReference type="InterPro" id="IPR011013">
    <property type="entry name" value="Gal_mutarotase_sf_dom"/>
</dbReference>
<dbReference type="GO" id="GO:0004034">
    <property type="term" value="F:aldose 1-epimerase activity"/>
    <property type="evidence" value="ECO:0007669"/>
    <property type="project" value="TreeGrafter"/>
</dbReference>
<protein>
    <recommendedName>
        <fullName evidence="3">Aldose 1-epimerase</fullName>
    </recommendedName>
</protein>
<dbReference type="STRING" id="212818.A0A0D2AB90"/>
<dbReference type="PANTHER" id="PTHR10091">
    <property type="entry name" value="ALDOSE-1-EPIMERASE"/>
    <property type="match status" value="1"/>
</dbReference>
<evidence type="ECO:0000313" key="2">
    <source>
        <dbReference type="Proteomes" id="UP000054302"/>
    </source>
</evidence>
<sequence>MTSEDSSVKFLPTGAIIQELNIAGHNIVLGYPSVEPYVDAPFFGETIGRVANRTKDAQIDLLNGKSYKLAANNRPNHLHGGLEGWGKKKFSGPKPENRNGKEAVLFTYVSPDGEEGYPGTVELKVWYTASIEAEDGVSKFVLETEYEVQLVGDDADETVINVTNHSYFNIANGPTINGTEVRLSTSKYLAVVDEGLIPTGTIEDFPGVEADTAIKLGEISPVFDHAFVVDTDTSNIPLDTRKGPLRKLAGFSHAGTALHIDFFSTEPAFQFYTGEHINAKADAETPARGPRAGFCIEPSRFINAVNVPEWRNQVVLKKGATWGARTVYKAWKA</sequence>
<evidence type="ECO:0008006" key="3">
    <source>
        <dbReference type="Google" id="ProtNLM"/>
    </source>
</evidence>
<dbReference type="GO" id="GO:0030246">
    <property type="term" value="F:carbohydrate binding"/>
    <property type="evidence" value="ECO:0007669"/>
    <property type="project" value="InterPro"/>
</dbReference>
<dbReference type="OrthoDB" id="274691at2759"/>
<keyword evidence="2" id="KW-1185">Reference proteome</keyword>
<dbReference type="OMA" id="IYHHISR"/>
<dbReference type="VEuPathDB" id="FungiDB:PV10_00101"/>
<dbReference type="Pfam" id="PF01263">
    <property type="entry name" value="Aldose_epim"/>
    <property type="match status" value="1"/>
</dbReference>
<dbReference type="PANTHER" id="PTHR10091:SF0">
    <property type="entry name" value="GALACTOSE MUTAROTASE"/>
    <property type="match status" value="1"/>
</dbReference>
<dbReference type="GO" id="GO:0006006">
    <property type="term" value="P:glucose metabolic process"/>
    <property type="evidence" value="ECO:0007669"/>
    <property type="project" value="TreeGrafter"/>
</dbReference>
<gene>
    <name evidence="1" type="ORF">PV10_00101</name>
</gene>
<dbReference type="GO" id="GO:0033499">
    <property type="term" value="P:galactose catabolic process via UDP-galactose, Leloir pathway"/>
    <property type="evidence" value="ECO:0007669"/>
    <property type="project" value="TreeGrafter"/>
</dbReference>
<dbReference type="HOGENOM" id="CLU_031753_3_0_1"/>
<dbReference type="PROSITE" id="PS00545">
    <property type="entry name" value="ALDOSE_1_EPIMERASE"/>
    <property type="match status" value="1"/>
</dbReference>
<dbReference type="Proteomes" id="UP000054302">
    <property type="component" value="Unassembled WGS sequence"/>
</dbReference>
<dbReference type="InterPro" id="IPR008183">
    <property type="entry name" value="Aldose_1/G6P_1-epimerase"/>
</dbReference>